<evidence type="ECO:0000256" key="3">
    <source>
        <dbReference type="ARBA" id="ARBA00022801"/>
    </source>
</evidence>
<dbReference type="Gene3D" id="3.40.50.300">
    <property type="entry name" value="P-loop containing nucleotide triphosphate hydrolases"/>
    <property type="match status" value="1"/>
</dbReference>
<evidence type="ECO:0000256" key="5">
    <source>
        <dbReference type="ARBA" id="ARBA00023136"/>
    </source>
</evidence>
<dbReference type="SUPFAM" id="SSF52540">
    <property type="entry name" value="P-loop containing nucleoside triphosphate hydrolases"/>
    <property type="match status" value="1"/>
</dbReference>
<comment type="subcellular location">
    <subcellularLocation>
        <location evidence="1">Membrane</location>
    </subcellularLocation>
</comment>
<dbReference type="PANTHER" id="PTHR10465:SF0">
    <property type="entry name" value="SARCALUMENIN"/>
    <property type="match status" value="1"/>
</dbReference>
<dbReference type="Pfam" id="PF00350">
    <property type="entry name" value="Dynamin_N"/>
    <property type="match status" value="1"/>
</dbReference>
<comment type="caution">
    <text evidence="8">The sequence shown here is derived from an EMBL/GenBank/DDBJ whole genome shotgun (WGS) entry which is preliminary data.</text>
</comment>
<proteinExistence type="predicted"/>
<evidence type="ECO:0000256" key="6">
    <source>
        <dbReference type="SAM" id="MobiDB-lite"/>
    </source>
</evidence>
<dbReference type="GO" id="GO:0008053">
    <property type="term" value="P:mitochondrial fusion"/>
    <property type="evidence" value="ECO:0007669"/>
    <property type="project" value="TreeGrafter"/>
</dbReference>
<dbReference type="EMBL" id="JACHMU010000001">
    <property type="protein sequence ID" value="MBB5743454.1"/>
    <property type="molecule type" value="Genomic_DNA"/>
</dbReference>
<feature type="region of interest" description="Disordered" evidence="6">
    <location>
        <begin position="504"/>
        <end position="526"/>
    </location>
</feature>
<accession>A0A7W9CD77</accession>
<keyword evidence="4" id="KW-0342">GTP-binding</keyword>
<feature type="domain" description="Dynamin N-terminal" evidence="7">
    <location>
        <begin position="44"/>
        <end position="88"/>
    </location>
</feature>
<dbReference type="PANTHER" id="PTHR10465">
    <property type="entry name" value="TRANSMEMBRANE GTPASE FZO1"/>
    <property type="match status" value="1"/>
</dbReference>
<keyword evidence="3" id="KW-0378">Hydrolase</keyword>
<dbReference type="GO" id="GO:0016020">
    <property type="term" value="C:membrane"/>
    <property type="evidence" value="ECO:0007669"/>
    <property type="project" value="UniProtKB-SubCell"/>
</dbReference>
<sequence>MTADVIADTDSVLAAAADIYHRDSAALAEITALRNRLHEPLRLAIAGMVKAGKSTLLNAILGEQIAPTDTGECTRVVTWYRYSATPSITLHPRRGVPRRMPIRREGGRLVLSLGDLTAEEVEWIDIGWPLDGLKDVILIDTPGIASLSEDTSARTRRFLTPDESPSTADAVVYLMRHLHGADVHFLEAFRDTAAGSARSVCAVGVLSRADEIGSGRIDSLLSAGKVAQRYERDGDLASLVLRVVPVAGLLAEGARTLRESEYIALRELAGLERGARDRLLVSADRFTRPTSATALSTAVREDLLARFGIFGVRLATALIRGGVRSSSELSEQMVQQSGLIELQDFVAAQFHARAATLKTRGVLLELQRVLGEHPRDGLDEVHAGIERITLGAHTLRELDLLAMARSDGLPLPEGEVDAAERIAGVDGIGAATRLGLPEDADGDTLRARVTEEIDHWRHLAASPLAERATVGVCQVILRSLEAIASEVGAGRALGSASDVVLAGGPADGAGHDAAEQGEQHQRGLRRKKGWDRLAALTQRHPFR</sequence>
<dbReference type="GO" id="GO:0005525">
    <property type="term" value="F:GTP binding"/>
    <property type="evidence" value="ECO:0007669"/>
    <property type="project" value="UniProtKB-KW"/>
</dbReference>
<dbReference type="GO" id="GO:0003924">
    <property type="term" value="F:GTPase activity"/>
    <property type="evidence" value="ECO:0007669"/>
    <property type="project" value="InterPro"/>
</dbReference>
<keyword evidence="5" id="KW-0472">Membrane</keyword>
<dbReference type="AlphaFoldDB" id="A0A7W9CD77"/>
<dbReference type="RefSeq" id="WP_184283348.1">
    <property type="nucleotide sequence ID" value="NZ_BAAAPG010000001.1"/>
</dbReference>
<dbReference type="InterPro" id="IPR027417">
    <property type="entry name" value="P-loop_NTPase"/>
</dbReference>
<evidence type="ECO:0000313" key="9">
    <source>
        <dbReference type="Proteomes" id="UP000517712"/>
    </source>
</evidence>
<organism evidence="8 9">
    <name type="scientific">Microbacterium ginsengiterrae</name>
    <dbReference type="NCBI Taxonomy" id="546115"/>
    <lineage>
        <taxon>Bacteria</taxon>
        <taxon>Bacillati</taxon>
        <taxon>Actinomycetota</taxon>
        <taxon>Actinomycetes</taxon>
        <taxon>Micrococcales</taxon>
        <taxon>Microbacteriaceae</taxon>
        <taxon>Microbacterium</taxon>
    </lineage>
</organism>
<evidence type="ECO:0000259" key="7">
    <source>
        <dbReference type="Pfam" id="PF00350"/>
    </source>
</evidence>
<feature type="compositionally biased region" description="Basic and acidic residues" evidence="6">
    <location>
        <begin position="509"/>
        <end position="521"/>
    </location>
</feature>
<keyword evidence="9" id="KW-1185">Reference proteome</keyword>
<evidence type="ECO:0000256" key="1">
    <source>
        <dbReference type="ARBA" id="ARBA00004370"/>
    </source>
</evidence>
<name>A0A7W9CD77_9MICO</name>
<gene>
    <name evidence="8" type="ORF">HD600_001951</name>
</gene>
<evidence type="ECO:0000313" key="8">
    <source>
        <dbReference type="EMBL" id="MBB5743454.1"/>
    </source>
</evidence>
<reference evidence="8 9" key="1">
    <citation type="submission" date="2020-08" db="EMBL/GenBank/DDBJ databases">
        <title>Sequencing the genomes of 1000 actinobacteria strains.</title>
        <authorList>
            <person name="Klenk H.-P."/>
        </authorList>
    </citation>
    <scope>NUCLEOTIDE SEQUENCE [LARGE SCALE GENOMIC DNA]</scope>
    <source>
        <strain evidence="8 9">DSM 24823</strain>
    </source>
</reference>
<dbReference type="InterPro" id="IPR027094">
    <property type="entry name" value="Mitofusin_fam"/>
</dbReference>
<evidence type="ECO:0000256" key="2">
    <source>
        <dbReference type="ARBA" id="ARBA00022741"/>
    </source>
</evidence>
<evidence type="ECO:0000256" key="4">
    <source>
        <dbReference type="ARBA" id="ARBA00023134"/>
    </source>
</evidence>
<dbReference type="InterPro" id="IPR045063">
    <property type="entry name" value="Dynamin_N"/>
</dbReference>
<dbReference type="Proteomes" id="UP000517712">
    <property type="component" value="Unassembled WGS sequence"/>
</dbReference>
<keyword evidence="2" id="KW-0547">Nucleotide-binding</keyword>
<protein>
    <recommendedName>
        <fullName evidence="7">Dynamin N-terminal domain-containing protein</fullName>
    </recommendedName>
</protein>